<feature type="compositionally biased region" description="Low complexity" evidence="1">
    <location>
        <begin position="1408"/>
        <end position="1417"/>
    </location>
</feature>
<evidence type="ECO:0000313" key="2">
    <source>
        <dbReference type="EMBL" id="CAE7206343.1"/>
    </source>
</evidence>
<accession>A0A812JPH3</accession>
<feature type="compositionally biased region" description="Basic and acidic residues" evidence="1">
    <location>
        <begin position="1611"/>
        <end position="1689"/>
    </location>
</feature>
<gene>
    <name evidence="2" type="primary">SELE</name>
    <name evidence="2" type="ORF">SNEC2469_LOCUS1793</name>
</gene>
<dbReference type="Proteomes" id="UP000601435">
    <property type="component" value="Unassembled WGS sequence"/>
</dbReference>
<feature type="compositionally biased region" description="Basic and acidic residues" evidence="1">
    <location>
        <begin position="1588"/>
        <end position="1602"/>
    </location>
</feature>
<proteinExistence type="predicted"/>
<feature type="compositionally biased region" description="Basic and acidic residues" evidence="1">
    <location>
        <begin position="1490"/>
        <end position="1500"/>
    </location>
</feature>
<organism evidence="2 3">
    <name type="scientific">Symbiodinium necroappetens</name>
    <dbReference type="NCBI Taxonomy" id="1628268"/>
    <lineage>
        <taxon>Eukaryota</taxon>
        <taxon>Sar</taxon>
        <taxon>Alveolata</taxon>
        <taxon>Dinophyceae</taxon>
        <taxon>Suessiales</taxon>
        <taxon>Symbiodiniaceae</taxon>
        <taxon>Symbiodinium</taxon>
    </lineage>
</organism>
<feature type="compositionally biased region" description="Basic and acidic residues" evidence="1">
    <location>
        <begin position="1563"/>
        <end position="1580"/>
    </location>
</feature>
<feature type="compositionally biased region" description="Basic and acidic residues" evidence="1">
    <location>
        <begin position="1527"/>
        <end position="1538"/>
    </location>
</feature>
<feature type="region of interest" description="Disordered" evidence="1">
    <location>
        <begin position="1455"/>
        <end position="1689"/>
    </location>
</feature>
<dbReference type="InterPro" id="IPR009030">
    <property type="entry name" value="Growth_fac_rcpt_cys_sf"/>
</dbReference>
<dbReference type="OrthoDB" id="416426at2759"/>
<dbReference type="EMBL" id="CAJNJA010006143">
    <property type="protein sequence ID" value="CAE7206343.1"/>
    <property type="molecule type" value="Genomic_DNA"/>
</dbReference>
<dbReference type="SUPFAM" id="SSF57184">
    <property type="entry name" value="Growth factor receptor domain"/>
    <property type="match status" value="1"/>
</dbReference>
<reference evidence="2" key="1">
    <citation type="submission" date="2021-02" db="EMBL/GenBank/DDBJ databases">
        <authorList>
            <person name="Dougan E. K."/>
            <person name="Rhodes N."/>
            <person name="Thang M."/>
            <person name="Chan C."/>
        </authorList>
    </citation>
    <scope>NUCLEOTIDE SEQUENCE</scope>
</reference>
<comment type="caution">
    <text evidence="2">The sequence shown here is derived from an EMBL/GenBank/DDBJ whole genome shotgun (WGS) entry which is preliminary data.</text>
</comment>
<feature type="region of interest" description="Disordered" evidence="1">
    <location>
        <begin position="1370"/>
        <end position="1439"/>
    </location>
</feature>
<evidence type="ECO:0000256" key="1">
    <source>
        <dbReference type="SAM" id="MobiDB-lite"/>
    </source>
</evidence>
<sequence length="1689" mass="183138">APRSALPRQDAMSCRCADGYGPNLLGKCVPVGGPLQSPVINLENGTYHTAGTRVRLSFPPGQDLEAPWLLAIRYEYGSAPQAPSCETSLLYEDVTDSIIEHRAELGYGNGSFQEPANVPEPGLDIIRRQESVIVRAVLCHPMWTMSLESRVELYGNDQMNPPRCVVVSGDLSTDTSYALQVEVDLLLDQQPDATIFYEIQRSSGQATFVAPLVLNTPGVVTVTAWAEKLGFDSSTRTTCSYTIDGQARARLTLQWPALADSPLEGFAAEENAWLAPRGMEELSFDIDVSGVPVDTPGLQLQYRLERGALGFSSWTELPPSRGLLLKVAENLEAPNRTTLLQIEWRAKEPGYIWTTPGYLRVLFVATRVEAPIIQAEPVEAWHLGDSWFPGSSRERAMRQVHRIQLIQPSSSARVLFSVRAELGQVEDPSTTLLEIDSHNVSSLSTAFLERFRSAAPSVGLSPEAFPSECSGVSLIQAAEVPKLCDYLGQFQVLGGAVVTAYALVAGLLESLPVTFLVPKEVEPTPGDLSFQAAAEATGQVLTVQDGDVKVMPSTAESLIVTVGQPSAERQSCVLATPYRYASSAPVTSLNWTTKSILDCSWLPYNGPRKLNLDNMMQEAGLDTDADLTLNVTILTTVRRSGYLWSFPTASAFFWLRERTPAPQVVQVLEPGAANPAAMVWLQEQGGEALNNANCYFTLHYEPLDMSDVPAPFLVEVPTVTASVASFLDAFRPTTRAEGVHRANDWRTNVDLCSWPSVCELPLNGTLPAELVYVPSGYSRLCAWARWPGYLESTPSCKLMGPLGTTQVVEAAFVPGAATSEQVASLDPAVTVPEQVGTDAALRAQLLQIAAGTSNTASRRLERLSGMAEAFPLFLERSHPLQYRFGSVALDARVFLQPGLTQESLTSSIQLTGWKDLGLAAAPPLLPWPSRQISDHILFVVDVRLLTGVNRWSAETRSVAILLVGQQPALSIYRSDGRQLRVQGQRENSTIYFKWLSGAASSTFGDELIHIEQGATTLADVFGMSSEAVLQPGVDNALCTVSVESPHEEQRKLCSWQGEGLEVEIPSSTGWTLWAVSSSPGLPSSAPATLSVGPQCAAPAGVAFSMAPSCSSGQMIDSGQNCTASCQPGYQPSVSTLQCSDGILTPLQFVCLELSCEAPFNVSFGAEPACLEGGSVSPGGRCTPACEGGYVPSEAVLSCARGDLSPGTFRCDEAACDAPSDVLYAASPSCSGLLWVTSRSTCTPQCQDGYLPSETSLQCIRGQLSPATFACEPGVTVDMGIIIASVPSTMLAAALALLAGYCAWSGRVPPKTVELDSDPLHEWWTCVHEVEPGVCVFCGKQPEEVETRYEEHGPASLFRSCRACAALLGFEEEEEDEEEAPEDSDPSEAVPPPQVTVDTLPPENDVKSSSEAAAGPESSEPEEKTPPSLLAASPGGSISDAVAGLKLDDLLKEQALDGLDGQGQGYEPGRLSPTFESDLLNQSDAPQMSERLSDREFREDASAPLRSARLSTRTPHRSDLARGQDLGRLSRREAERKSLEQGSFEAPDARDAGLPPTLPRPSQRRRDSSSRYTADYRRATAEEAPSAVPDRRHERLEDWDATRQRSRRTRDSRRSLFTDRDVASPERHWDKASTRDTHVDDRRRAPRESTGRHDVMPRPSLHRPERQERNREARRSQARGGDRSQRSFYE</sequence>
<evidence type="ECO:0000313" key="3">
    <source>
        <dbReference type="Proteomes" id="UP000601435"/>
    </source>
</evidence>
<keyword evidence="3" id="KW-1185">Reference proteome</keyword>
<protein>
    <submittedName>
        <fullName evidence="2">SELE protein</fullName>
    </submittedName>
</protein>
<feature type="non-terminal residue" evidence="2">
    <location>
        <position position="1689"/>
    </location>
</feature>
<name>A0A812JPH3_9DINO</name>
<feature type="compositionally biased region" description="Acidic residues" evidence="1">
    <location>
        <begin position="1370"/>
        <end position="1385"/>
    </location>
</feature>